<gene>
    <name evidence="2" type="ORF">N0D28_06355</name>
</gene>
<proteinExistence type="predicted"/>
<feature type="signal peptide" evidence="1">
    <location>
        <begin position="1"/>
        <end position="22"/>
    </location>
</feature>
<organism evidence="2 3">
    <name type="scientific">Deinococcus rubellus</name>
    <dbReference type="NCBI Taxonomy" id="1889240"/>
    <lineage>
        <taxon>Bacteria</taxon>
        <taxon>Thermotogati</taxon>
        <taxon>Deinococcota</taxon>
        <taxon>Deinococci</taxon>
        <taxon>Deinococcales</taxon>
        <taxon>Deinococcaceae</taxon>
        <taxon>Deinococcus</taxon>
    </lineage>
</organism>
<sequence>MKRALLVSALALIPALTAPSLAQSSSAFGLQITPRGAQNLNLATGITDLPQGGTIRDNKAGIKVVANFISIKTGESLSATSAVLTTRQGGTLRAQQITYNQKASLVTATGTLSYSDNRVKNLSAQTIYVDTRSGAVTAVGNVSAATPAASAAQMVALPTKAAILLRGG</sequence>
<protein>
    <recommendedName>
        <fullName evidence="4">Organic solvent tolerance-like N-terminal domain-containing protein</fullName>
    </recommendedName>
</protein>
<evidence type="ECO:0000313" key="2">
    <source>
        <dbReference type="EMBL" id="UWX65273.1"/>
    </source>
</evidence>
<dbReference type="RefSeq" id="WP_260561529.1">
    <property type="nucleotide sequence ID" value="NZ_CP104213.1"/>
</dbReference>
<keyword evidence="1" id="KW-0732">Signal</keyword>
<keyword evidence="3" id="KW-1185">Reference proteome</keyword>
<feature type="chain" id="PRO_5046054354" description="Organic solvent tolerance-like N-terminal domain-containing protein" evidence="1">
    <location>
        <begin position="23"/>
        <end position="168"/>
    </location>
</feature>
<evidence type="ECO:0000313" key="3">
    <source>
        <dbReference type="Proteomes" id="UP001060261"/>
    </source>
</evidence>
<dbReference type="EMBL" id="CP104213">
    <property type="protein sequence ID" value="UWX65273.1"/>
    <property type="molecule type" value="Genomic_DNA"/>
</dbReference>
<name>A0ABY5YNF4_9DEIO</name>
<evidence type="ECO:0008006" key="4">
    <source>
        <dbReference type="Google" id="ProtNLM"/>
    </source>
</evidence>
<reference evidence="2" key="1">
    <citation type="submission" date="2022-09" db="EMBL/GenBank/DDBJ databases">
        <title>genome sequence of Deinococcus rubellus.</title>
        <authorList>
            <person name="Srinivasan S."/>
        </authorList>
    </citation>
    <scope>NUCLEOTIDE SEQUENCE</scope>
    <source>
        <strain evidence="2">Ant6</strain>
    </source>
</reference>
<dbReference type="Proteomes" id="UP001060261">
    <property type="component" value="Chromosome"/>
</dbReference>
<evidence type="ECO:0000256" key="1">
    <source>
        <dbReference type="SAM" id="SignalP"/>
    </source>
</evidence>
<accession>A0ABY5YNF4</accession>